<evidence type="ECO:0008006" key="6">
    <source>
        <dbReference type="Google" id="ProtNLM"/>
    </source>
</evidence>
<dbReference type="eggNOG" id="ENOG502QZHW">
    <property type="taxonomic scope" value="Eukaryota"/>
</dbReference>
<evidence type="ECO:0000313" key="5">
    <source>
        <dbReference type="Proteomes" id="UP000007494"/>
    </source>
</evidence>
<accession>F0VQY1</accession>
<sequence>MAQSRLRKNCAVPLQDQNDRLTASALRGNSTVARNSRIRLSASSAPPHFLRNTRPSLASTLSPCASSCSSAETEEPALPSTSKPTFSSRLAKMVLSRRSTVSAATKRPRARVASGIGFLSMLFAVLVAFSAPAFPAEAHGSSEAHSLSDRRCASFSQLSVPFFFLDKRVTYNLSALVISAPPNGWICKATHSDAPPQNASLVLATLFSSFFNDSLGSPKSRFKPPSLLAGDGGRKLPEDAHYEVTGGAPVYYAFNPCRVLSQDCVETGRGSGAHARPRRGRLFKYRGPVADGHCLENLLPHPLPLTPWRTELRNMMDREWLHGLEKNTAAPRTDAETPEGIVKDPEDARWDPLDVLEPEAGLQATFRFYEPSCPAQVVRVKVKVACAPDGSSGASSAESPFSLCQQLDACHFEMRMSGKAGCPTETTAMSEAVPFLFDLGGTDAPSSLGETQPASSVSPVHALPAGTAKTGEKAMPPDRSGQSRAAFSLGKKSEANPPALSVEATTKILDTATTLDDTFLIGELRSLASAGFLDASVKQRLASATTQHQASPKTANGASAQPALSSSAFSWLSQMPASSSLASLASSVPHTFRSFLTHQVVPGAPAEHSGNAAHLSLFLRISLCALIIFGAYWLIRDWITREFAVRGTLYGLAGKGGAGLGNDLGPSLSPPRPGEDWKLDRDATDRCCVDAKAWSAGERRGGTEAKSLSLGSHANLAPTGGVETGHGGYGSLREWSTVAPLPPTHGDGAAPWPFNSSLSKTQTRALEPKSAGQAAEIARARDTCASACARLAELEMELGTGPLGAKSKPMVIPLSPTPTTLPDADYAEAGDARQFASSGDHASQREEDWYEQDYAPSSSAPGAFASSLDAARFVENRGSGRTTTTGLSSEGFLDTRLVSGAVSGPSSFFVDEGESELADSNPWHEHRPVGQGLSDLEALELGAPPRRHERADPPEEDV</sequence>
<keyword evidence="5" id="KW-1185">Reference proteome</keyword>
<keyword evidence="2" id="KW-1133">Transmembrane helix</keyword>
<feature type="compositionally biased region" description="Basic and acidic residues" evidence="1">
    <location>
        <begin position="949"/>
        <end position="958"/>
    </location>
</feature>
<name>F0VQY1_NEOCL</name>
<reference evidence="5" key="3">
    <citation type="journal article" date="2012" name="PLoS Pathog.">
        <title>Comparative genomics of the apicomplexan parasites Toxoplasma gondii and Neospora caninum: Coccidia differing in host range and transmission strategy.</title>
        <authorList>
            <person name="Reid A.J."/>
            <person name="Vermont S.J."/>
            <person name="Cotton J.A."/>
            <person name="Harris D."/>
            <person name="Hill-Cawthorne G.A."/>
            <person name="Konen-Waisman S."/>
            <person name="Latham S.M."/>
            <person name="Mourier T."/>
            <person name="Norton R."/>
            <person name="Quail M.A."/>
            <person name="Sanders M."/>
            <person name="Shanmugam D."/>
            <person name="Sohal A."/>
            <person name="Wasmuth J.D."/>
            <person name="Brunk B."/>
            <person name="Grigg M.E."/>
            <person name="Howard J.C."/>
            <person name="Parkinson J."/>
            <person name="Roos D.S."/>
            <person name="Trees A.J."/>
            <person name="Berriman M."/>
            <person name="Pain A."/>
            <person name="Wastling J.M."/>
        </authorList>
    </citation>
    <scope>NUCLEOTIDE SEQUENCE [LARGE SCALE GENOMIC DNA]</scope>
    <source>
        <strain evidence="5">Liverpool</strain>
    </source>
</reference>
<evidence type="ECO:0000256" key="2">
    <source>
        <dbReference type="SAM" id="Phobius"/>
    </source>
</evidence>
<dbReference type="EMBL" id="FR823393">
    <property type="protein sequence ID" value="CBZ56128.1"/>
    <property type="molecule type" value="Genomic_DNA"/>
</dbReference>
<feature type="region of interest" description="Disordered" evidence="1">
    <location>
        <begin position="911"/>
        <end position="958"/>
    </location>
</feature>
<feature type="compositionally biased region" description="Polar residues" evidence="1">
    <location>
        <begin position="444"/>
        <end position="458"/>
    </location>
</feature>
<dbReference type="GeneID" id="13445351"/>
<feature type="region of interest" description="Disordered" evidence="1">
    <location>
        <begin position="444"/>
        <end position="496"/>
    </location>
</feature>
<dbReference type="OrthoDB" id="330877at2759"/>
<dbReference type="AlphaFoldDB" id="F0VQY1"/>
<keyword evidence="2" id="KW-0812">Transmembrane</keyword>
<evidence type="ECO:0000313" key="3">
    <source>
        <dbReference type="EMBL" id="CBZ56128.1"/>
    </source>
</evidence>
<dbReference type="OMA" id="CHFEMRM"/>
<evidence type="ECO:0000313" key="4">
    <source>
        <dbReference type="EMBL" id="CEL70884.1"/>
    </source>
</evidence>
<evidence type="ECO:0000256" key="1">
    <source>
        <dbReference type="SAM" id="MobiDB-lite"/>
    </source>
</evidence>
<proteinExistence type="predicted"/>
<dbReference type="Proteomes" id="UP000007494">
    <property type="component" value="Chromosome XII"/>
</dbReference>
<protein>
    <recommendedName>
        <fullName evidence="6">Transmembrane protein</fullName>
    </recommendedName>
</protein>
<keyword evidence="2" id="KW-0472">Membrane</keyword>
<organism evidence="3 5">
    <name type="scientific">Neospora caninum (strain Liverpool)</name>
    <dbReference type="NCBI Taxonomy" id="572307"/>
    <lineage>
        <taxon>Eukaryota</taxon>
        <taxon>Sar</taxon>
        <taxon>Alveolata</taxon>
        <taxon>Apicomplexa</taxon>
        <taxon>Conoidasida</taxon>
        <taxon>Coccidia</taxon>
        <taxon>Eucoccidiorida</taxon>
        <taxon>Eimeriorina</taxon>
        <taxon>Sarcocystidae</taxon>
        <taxon>Neospora</taxon>
    </lineage>
</organism>
<feature type="region of interest" description="Disordered" evidence="1">
    <location>
        <begin position="801"/>
        <end position="862"/>
    </location>
</feature>
<feature type="transmembrane region" description="Helical" evidence="2">
    <location>
        <begin position="112"/>
        <end position="134"/>
    </location>
</feature>
<dbReference type="EMBL" id="LN714487">
    <property type="protein sequence ID" value="CEL70884.1"/>
    <property type="molecule type" value="Genomic_DNA"/>
</dbReference>
<reference evidence="3" key="2">
    <citation type="submission" date="2011-03" db="EMBL/GenBank/DDBJ databases">
        <title>Comparative genomics and transcriptomics of Neospora caninum and Toxoplasma gondii.</title>
        <authorList>
            <person name="Reid A.J."/>
            <person name="Sohal A."/>
            <person name="Harris D."/>
            <person name="Quail M."/>
            <person name="Sanders M."/>
            <person name="Berriman M."/>
            <person name="Wastling J.M."/>
            <person name="Pain A."/>
        </authorList>
    </citation>
    <scope>NUCLEOTIDE SEQUENCE</scope>
    <source>
        <strain evidence="3">Liverpool</strain>
    </source>
</reference>
<reference evidence="3" key="1">
    <citation type="submission" date="2011-02" db="EMBL/GenBank/DDBJ databases">
        <authorList>
            <person name="Aslett M."/>
        </authorList>
    </citation>
    <scope>NUCLEOTIDE SEQUENCE</scope>
    <source>
        <strain evidence="3">Liverpool</strain>
    </source>
</reference>
<dbReference type="InParanoid" id="F0VQY1"/>
<gene>
    <name evidence="4" type="ORF">BN1204_065540</name>
    <name evidence="3" type="ORF">NCLIV_065540</name>
</gene>
<reference evidence="4" key="4">
    <citation type="journal article" date="2015" name="PLoS ONE">
        <title>Comprehensive Evaluation of Toxoplasma gondii VEG and Neospora caninum LIV Genomes with Tachyzoite Stage Transcriptome and Proteome Defines Novel Transcript Features.</title>
        <authorList>
            <person name="Ramaprasad A."/>
            <person name="Mourier T."/>
            <person name="Naeem R."/>
            <person name="Malas T.B."/>
            <person name="Moussa E."/>
            <person name="Panigrahi A."/>
            <person name="Vermont S.J."/>
            <person name="Otto T.D."/>
            <person name="Wastling J."/>
            <person name="Pain A."/>
        </authorList>
    </citation>
    <scope>NUCLEOTIDE SEQUENCE</scope>
    <source>
        <strain evidence="4">Liverpool</strain>
    </source>
</reference>
<dbReference type="VEuPathDB" id="ToxoDB:NCLIV_065540"/>
<dbReference type="RefSeq" id="XP_003886154.1">
    <property type="nucleotide sequence ID" value="XM_003886105.1"/>
</dbReference>